<dbReference type="InterPro" id="IPR001609">
    <property type="entry name" value="Myosin_head_motor_dom-like"/>
</dbReference>
<dbReference type="CTD" id="8238140"/>
<dbReference type="Gene3D" id="1.20.58.530">
    <property type="match status" value="1"/>
</dbReference>
<evidence type="ECO:0000256" key="1">
    <source>
        <dbReference type="ARBA" id="ARBA00004413"/>
    </source>
</evidence>
<evidence type="ECO:0000259" key="10">
    <source>
        <dbReference type="PROSITE" id="PS51456"/>
    </source>
</evidence>
<dbReference type="InterPro" id="IPR000048">
    <property type="entry name" value="IQ_motif_EF-hand-BS"/>
</dbReference>
<dbReference type="HOGENOM" id="CLU_000192_7_7_1"/>
<feature type="domain" description="TH1" evidence="11">
    <location>
        <begin position="844"/>
        <end position="1031"/>
    </location>
</feature>
<dbReference type="Gene3D" id="1.20.5.190">
    <property type="match status" value="1"/>
</dbReference>
<accession>E0VD23</accession>
<evidence type="ECO:0000256" key="9">
    <source>
        <dbReference type="PROSITE-ProRule" id="PRU00782"/>
    </source>
</evidence>
<proteinExistence type="inferred from homology"/>
<dbReference type="Gene3D" id="3.40.850.10">
    <property type="entry name" value="Kinesin motor domain"/>
    <property type="match status" value="1"/>
</dbReference>
<dbReference type="KEGG" id="phu:Phum_PHUM104070"/>
<dbReference type="STRING" id="121224.E0VD23"/>
<dbReference type="GO" id="GO:0006897">
    <property type="term" value="P:endocytosis"/>
    <property type="evidence" value="ECO:0007669"/>
    <property type="project" value="TreeGrafter"/>
</dbReference>
<keyword evidence="7 9" id="KW-0505">Motor protein</keyword>
<dbReference type="EMBL" id="AAZO01001238">
    <property type="status" value="NOT_ANNOTATED_CDS"/>
    <property type="molecule type" value="Genomic_DNA"/>
</dbReference>
<dbReference type="EMBL" id="DS235070">
    <property type="protein sequence ID" value="EEB11279.1"/>
    <property type="molecule type" value="Genomic_DNA"/>
</dbReference>
<keyword evidence="6 9" id="KW-0518">Myosin</keyword>
<dbReference type="PRINTS" id="PR00193">
    <property type="entry name" value="MYOSINHEAVY"/>
</dbReference>
<comment type="similarity">
    <text evidence="2 9">Belongs to the TRAFAC class myosin-kinesin ATPase superfamily. Myosin family.</text>
</comment>
<dbReference type="PROSITE" id="PS51757">
    <property type="entry name" value="TH1"/>
    <property type="match status" value="1"/>
</dbReference>
<evidence type="ECO:0000259" key="11">
    <source>
        <dbReference type="PROSITE" id="PS51757"/>
    </source>
</evidence>
<dbReference type="Gene3D" id="1.10.10.820">
    <property type="match status" value="1"/>
</dbReference>
<dbReference type="FunCoup" id="E0VD23">
    <property type="interactions" value="18"/>
</dbReference>
<dbReference type="VEuPathDB" id="VectorBase:PHUM104070"/>
<dbReference type="RefSeq" id="XP_002424017.1">
    <property type="nucleotide sequence ID" value="XM_002423972.1"/>
</dbReference>
<dbReference type="CDD" id="cd23767">
    <property type="entry name" value="IQCD"/>
    <property type="match status" value="1"/>
</dbReference>
<dbReference type="GeneID" id="8238140"/>
<dbReference type="Pfam" id="PF06017">
    <property type="entry name" value="Myosin_TH1"/>
    <property type="match status" value="1"/>
</dbReference>
<dbReference type="GO" id="GO:0005938">
    <property type="term" value="C:cell cortex"/>
    <property type="evidence" value="ECO:0007669"/>
    <property type="project" value="UniProtKB-ARBA"/>
</dbReference>
<dbReference type="GO" id="GO:0005886">
    <property type="term" value="C:plasma membrane"/>
    <property type="evidence" value="ECO:0007669"/>
    <property type="project" value="UniProtKB-SubCell"/>
</dbReference>
<evidence type="ECO:0000256" key="3">
    <source>
        <dbReference type="ARBA" id="ARBA00022741"/>
    </source>
</evidence>
<keyword evidence="4 9" id="KW-0067">ATP-binding</keyword>
<gene>
    <name evidence="13" type="primary">8238140</name>
    <name evidence="12" type="ORF">Phum_PHUM104070</name>
</gene>
<reference evidence="13" key="3">
    <citation type="submission" date="2021-02" db="UniProtKB">
        <authorList>
            <consortium name="EnsemblMetazoa"/>
        </authorList>
    </citation>
    <scope>IDENTIFICATION</scope>
    <source>
        <strain evidence="13">USDA</strain>
    </source>
</reference>
<evidence type="ECO:0000256" key="2">
    <source>
        <dbReference type="ARBA" id="ARBA00008314"/>
    </source>
</evidence>
<sequence>MDILSLDQEVGAWDSVLLDPLNSETFIYNLHQRFKRDHIYTYIGNLLVAINPYKKLALYSEELVKGYWSKGPYQLPPHMYAIAGTAYRFLLDRNENQCIILSGESGSGKTEAMKIILQFFCAISLDSKSQESQITTKHFVQANIVLEAFGNAKTCRNDNSSRFGKYLDVEYNFKGDAVGGTITIYFLEKSRVTHHSQGDRNFHIFYQLLMGSDVYLLKALKLQRNIENYTILSSAFKNFYPDVNYKEDFITTKNAMEILGFTSVEVLDVLKIISCILKLGNINFISTNNIDGTESCVISNDYELYEVCQMLEVEPEFLQSALTNKILDNKSDILITELNGPEASYARNSLCKALYSRLFTYLVNKINELIMVKKYRKNKFLGILDMYGFEIFEKNRFEQFLINYSDEKLQQIITGVTLKKEQEEYIMEGIEWIPIDYVHNDVICDLIEKNNCGILAMLDEECVKCGAKSDELFLNNISLYSGHSHFEVKTKTSRSLMISDTGLATNCFRLRHFAGSVTYVVEGFVEKNRDVLSRNLSQIMYKCNHPLLKILFPEGNPKRVAGKFPATVGTQFKISLSALLQNLSSKQPHYVRCIKPNELKQPRIFETALVQHQIRYLCLIETVRVRRQGFCFKLEYESFLNRYKMLSLYTWPNWKKNSFPEGVSRLLKDLPIPNGEFAFGRTKVFVRSPRTVYELEEFRRERLHDLAVIIQKTWKGYRKRQLYRTIKLSSFVILSAWKCWKARKELKRLRFEKKVLWAVKIIHKYYLNWKRKMFIWHLIKYLPDESPIGEDWPDCSPRLMETSHLLKSIHHKWRCSKYRMKFDQTAKNRMREKVTASIIFKDRKASYARSVSHPFIGDYVRLRNNLQWKKMSLETNDQYVVFADIINKITRSSGKFVPVLFVLSTNSMLILDQRTLQIKYRIPASEIYRLSLSPYTDNVAVFHVKTVSFDLVKNKGDFIFQTGHVIEMVTKMFLVIQNAVGKPPEVNISTEFEANFGQQTVLFTFKCQKFTDFQQGQIRFLRKGNRMEVIV</sequence>
<dbReference type="Proteomes" id="UP000009046">
    <property type="component" value="Unassembled WGS sequence"/>
</dbReference>
<keyword evidence="5" id="KW-0446">Lipid-binding</keyword>
<keyword evidence="8 9" id="KW-0009">Actin-binding</keyword>
<dbReference type="PROSITE" id="PS51456">
    <property type="entry name" value="MYOSIN_MOTOR"/>
    <property type="match status" value="1"/>
</dbReference>
<dbReference type="SUPFAM" id="SSF52540">
    <property type="entry name" value="P-loop containing nucleoside triphosphate hydrolases"/>
    <property type="match status" value="1"/>
</dbReference>
<name>E0VD23_PEDHC</name>
<dbReference type="GO" id="GO:0030048">
    <property type="term" value="P:actin filament-based movement"/>
    <property type="evidence" value="ECO:0007669"/>
    <property type="project" value="TreeGrafter"/>
</dbReference>
<dbReference type="GO" id="GO:0005902">
    <property type="term" value="C:microvillus"/>
    <property type="evidence" value="ECO:0007669"/>
    <property type="project" value="TreeGrafter"/>
</dbReference>
<dbReference type="SMART" id="SM00242">
    <property type="entry name" value="MYSc"/>
    <property type="match status" value="1"/>
</dbReference>
<protein>
    <submittedName>
        <fullName evidence="12 13">Myosin Ib, putative</fullName>
    </submittedName>
</protein>
<evidence type="ECO:0000313" key="14">
    <source>
        <dbReference type="Proteomes" id="UP000009046"/>
    </source>
</evidence>
<dbReference type="GO" id="GO:0048803">
    <property type="term" value="P:imaginal disc-derived male genitalia morphogenesis"/>
    <property type="evidence" value="ECO:0007669"/>
    <property type="project" value="UniProtKB-ARBA"/>
</dbReference>
<feature type="binding site" evidence="9">
    <location>
        <begin position="103"/>
        <end position="110"/>
    </location>
    <ligand>
        <name>ATP</name>
        <dbReference type="ChEBI" id="CHEBI:30616"/>
    </ligand>
</feature>
<dbReference type="PANTHER" id="PTHR13140:SF802">
    <property type="entry name" value="UNCONVENTIONAL MYOSIN-IB ISOFORM X1"/>
    <property type="match status" value="1"/>
</dbReference>
<evidence type="ECO:0000313" key="12">
    <source>
        <dbReference type="EMBL" id="EEB11279.1"/>
    </source>
</evidence>
<dbReference type="InterPro" id="IPR036961">
    <property type="entry name" value="Kinesin_motor_dom_sf"/>
</dbReference>
<evidence type="ECO:0000256" key="6">
    <source>
        <dbReference type="ARBA" id="ARBA00023123"/>
    </source>
</evidence>
<evidence type="ECO:0000256" key="5">
    <source>
        <dbReference type="ARBA" id="ARBA00023121"/>
    </source>
</evidence>
<organism>
    <name type="scientific">Pediculus humanus subsp. corporis</name>
    <name type="common">Body louse</name>
    <dbReference type="NCBI Taxonomy" id="121224"/>
    <lineage>
        <taxon>Eukaryota</taxon>
        <taxon>Metazoa</taxon>
        <taxon>Ecdysozoa</taxon>
        <taxon>Arthropoda</taxon>
        <taxon>Hexapoda</taxon>
        <taxon>Insecta</taxon>
        <taxon>Pterygota</taxon>
        <taxon>Neoptera</taxon>
        <taxon>Paraneoptera</taxon>
        <taxon>Psocodea</taxon>
        <taxon>Troctomorpha</taxon>
        <taxon>Phthiraptera</taxon>
        <taxon>Anoplura</taxon>
        <taxon>Pediculidae</taxon>
        <taxon>Pediculus</taxon>
    </lineage>
</organism>
<dbReference type="GO" id="GO:0051015">
    <property type="term" value="F:actin filament binding"/>
    <property type="evidence" value="ECO:0007669"/>
    <property type="project" value="TreeGrafter"/>
</dbReference>
<feature type="domain" description="Myosin motor" evidence="10">
    <location>
        <begin position="10"/>
        <end position="700"/>
    </location>
</feature>
<feature type="region of interest" description="Actin-binding" evidence="9">
    <location>
        <begin position="576"/>
        <end position="598"/>
    </location>
</feature>
<dbReference type="PANTHER" id="PTHR13140">
    <property type="entry name" value="MYOSIN"/>
    <property type="match status" value="1"/>
</dbReference>
<dbReference type="GO" id="GO:0000146">
    <property type="term" value="F:microfilament motor activity"/>
    <property type="evidence" value="ECO:0007669"/>
    <property type="project" value="TreeGrafter"/>
</dbReference>
<dbReference type="GO" id="GO:0005524">
    <property type="term" value="F:ATP binding"/>
    <property type="evidence" value="ECO:0007669"/>
    <property type="project" value="UniProtKB-UniRule"/>
</dbReference>
<dbReference type="SMART" id="SM00015">
    <property type="entry name" value="IQ"/>
    <property type="match status" value="2"/>
</dbReference>
<dbReference type="FunFam" id="1.10.10.820:FF:000001">
    <property type="entry name" value="Myosin heavy chain"/>
    <property type="match status" value="1"/>
</dbReference>
<dbReference type="Pfam" id="PF00063">
    <property type="entry name" value="Myosin_head"/>
    <property type="match status" value="1"/>
</dbReference>
<dbReference type="GO" id="GO:0005546">
    <property type="term" value="F:phosphatidylinositol-4,5-bisphosphate binding"/>
    <property type="evidence" value="ECO:0007669"/>
    <property type="project" value="UniProtKB-ARBA"/>
</dbReference>
<evidence type="ECO:0000256" key="7">
    <source>
        <dbReference type="ARBA" id="ARBA00023175"/>
    </source>
</evidence>
<dbReference type="GO" id="GO:0007368">
    <property type="term" value="P:determination of left/right symmetry"/>
    <property type="evidence" value="ECO:0007669"/>
    <property type="project" value="UniProtKB-ARBA"/>
</dbReference>
<dbReference type="FunFam" id="1.20.58.530:FF:000004">
    <property type="entry name" value="Unconventional myosin ID"/>
    <property type="match status" value="1"/>
</dbReference>
<dbReference type="GO" id="GO:0016459">
    <property type="term" value="C:myosin complex"/>
    <property type="evidence" value="ECO:0007669"/>
    <property type="project" value="UniProtKB-KW"/>
</dbReference>
<evidence type="ECO:0000256" key="4">
    <source>
        <dbReference type="ARBA" id="ARBA00022840"/>
    </source>
</evidence>
<comment type="subcellular location">
    <subcellularLocation>
        <location evidence="1">Cell membrane</location>
        <topology evidence="1">Peripheral membrane protein</topology>
        <orientation evidence="1">Cytoplasmic side</orientation>
    </subcellularLocation>
</comment>
<dbReference type="Gene3D" id="1.20.120.720">
    <property type="entry name" value="Myosin VI head, motor domain, U50 subdomain"/>
    <property type="match status" value="1"/>
</dbReference>
<evidence type="ECO:0000313" key="13">
    <source>
        <dbReference type="EnsemblMetazoa" id="PHUM104070-PA"/>
    </source>
</evidence>
<dbReference type="AlphaFoldDB" id="E0VD23"/>
<dbReference type="InParanoid" id="E0VD23"/>
<keyword evidence="3 9" id="KW-0547">Nucleotide-binding</keyword>
<dbReference type="PROSITE" id="PS50096">
    <property type="entry name" value="IQ"/>
    <property type="match status" value="1"/>
</dbReference>
<reference evidence="12" key="2">
    <citation type="submission" date="2007-04" db="EMBL/GenBank/DDBJ databases">
        <title>The genome of the human body louse.</title>
        <authorList>
            <consortium name="The Human Body Louse Genome Consortium"/>
            <person name="Kirkness E."/>
            <person name="Walenz B."/>
            <person name="Hass B."/>
            <person name="Bruggner R."/>
            <person name="Strausberg R."/>
        </authorList>
    </citation>
    <scope>NUCLEOTIDE SEQUENCE</scope>
    <source>
        <strain evidence="12">USDA</strain>
    </source>
</reference>
<dbReference type="GO" id="GO:0007498">
    <property type="term" value="P:mesoderm development"/>
    <property type="evidence" value="ECO:0007669"/>
    <property type="project" value="UniProtKB-ARBA"/>
</dbReference>
<dbReference type="OrthoDB" id="10055605at2759"/>
<dbReference type="eggNOG" id="KOG0164">
    <property type="taxonomic scope" value="Eukaryota"/>
</dbReference>
<dbReference type="GO" id="GO:0007015">
    <property type="term" value="P:actin filament organization"/>
    <property type="evidence" value="ECO:0007669"/>
    <property type="project" value="TreeGrafter"/>
</dbReference>
<dbReference type="Gene3D" id="6.20.240.20">
    <property type="match status" value="1"/>
</dbReference>
<evidence type="ECO:0000256" key="8">
    <source>
        <dbReference type="ARBA" id="ARBA00023203"/>
    </source>
</evidence>
<dbReference type="EnsemblMetazoa" id="PHUM104070-RA">
    <property type="protein sequence ID" value="PHUM104070-PA"/>
    <property type="gene ID" value="PHUM104070"/>
</dbReference>
<dbReference type="OMA" id="AVIHIRA"/>
<dbReference type="InterPro" id="IPR027417">
    <property type="entry name" value="P-loop_NTPase"/>
</dbReference>
<reference evidence="12" key="1">
    <citation type="submission" date="2007-04" db="EMBL/GenBank/DDBJ databases">
        <title>Annotation of Pediculus humanus corporis strain USDA.</title>
        <authorList>
            <person name="Kirkness E."/>
            <person name="Hannick L."/>
            <person name="Hass B."/>
            <person name="Bruggner R."/>
            <person name="Lawson D."/>
            <person name="Bidwell S."/>
            <person name="Joardar V."/>
            <person name="Caler E."/>
            <person name="Walenz B."/>
            <person name="Inman J."/>
            <person name="Schobel S."/>
            <person name="Galinsky K."/>
            <person name="Amedeo P."/>
            <person name="Strausberg R."/>
        </authorList>
    </citation>
    <scope>NUCLEOTIDE SEQUENCE</scope>
    <source>
        <strain evidence="12">USDA</strain>
    </source>
</reference>
<keyword evidence="14" id="KW-1185">Reference proteome</keyword>
<dbReference type="InterPro" id="IPR010926">
    <property type="entry name" value="Myosin_TH1"/>
</dbReference>